<dbReference type="Proteomes" id="UP000478008">
    <property type="component" value="Unassembled WGS sequence"/>
</dbReference>
<dbReference type="InterPro" id="IPR042556">
    <property type="entry name" value="AZUL_sf"/>
</dbReference>
<dbReference type="InterPro" id="IPR042299">
    <property type="entry name" value="Ufd1-like_Nn"/>
</dbReference>
<feature type="domain" description="TRAF-type" evidence="7">
    <location>
        <begin position="400"/>
        <end position="442"/>
    </location>
</feature>
<dbReference type="Pfam" id="PF03152">
    <property type="entry name" value="UFD1_N1"/>
    <property type="match status" value="1"/>
</dbReference>
<evidence type="ECO:0000259" key="7">
    <source>
        <dbReference type="PROSITE" id="PS50145"/>
    </source>
</evidence>
<organism evidence="9 10">
    <name type="scientific">Dekkera bruxellensis</name>
    <name type="common">Brettanomyces custersii</name>
    <dbReference type="NCBI Taxonomy" id="5007"/>
    <lineage>
        <taxon>Eukaryota</taxon>
        <taxon>Fungi</taxon>
        <taxon>Dikarya</taxon>
        <taxon>Ascomycota</taxon>
        <taxon>Saccharomycotina</taxon>
        <taxon>Pichiomycetes</taxon>
        <taxon>Pichiales</taxon>
        <taxon>Pichiaceae</taxon>
        <taxon>Brettanomyces</taxon>
    </lineage>
</organism>
<gene>
    <name evidence="9" type="ORF">DEBR0S2_07888G</name>
</gene>
<proteinExistence type="inferred from homology"/>
<dbReference type="GO" id="GO:0008270">
    <property type="term" value="F:zinc ion binding"/>
    <property type="evidence" value="ECO:0007669"/>
    <property type="project" value="UniProtKB-KW"/>
</dbReference>
<dbReference type="PANTHER" id="PTHR12555:SF15">
    <property type="entry name" value="FUSION DEGRADATION PROTEIN (UFD1), PUTATIVE (AFU_ORTHOLOGUE AFUA_4G04640)-RELATED"/>
    <property type="match status" value="1"/>
</dbReference>
<dbReference type="InterPro" id="IPR055417">
    <property type="entry name" value="UFD1_N1"/>
</dbReference>
<dbReference type="AlphaFoldDB" id="A0A7D9H0R6"/>
<dbReference type="Pfam" id="PF16558">
    <property type="entry name" value="AZUL"/>
    <property type="match status" value="1"/>
</dbReference>
<evidence type="ECO:0000259" key="8">
    <source>
        <dbReference type="PROSITE" id="PS50157"/>
    </source>
</evidence>
<dbReference type="Pfam" id="PF23580">
    <property type="entry name" value="Znf_XAF1_N"/>
    <property type="match status" value="1"/>
</dbReference>
<reference evidence="9 10" key="1">
    <citation type="submission" date="2019-07" db="EMBL/GenBank/DDBJ databases">
        <authorList>
            <person name="Friedrich A."/>
            <person name="Schacherer J."/>
        </authorList>
    </citation>
    <scope>NUCLEOTIDE SEQUENCE [LARGE SCALE GENOMIC DNA]</scope>
</reference>
<dbReference type="GO" id="GO:0036503">
    <property type="term" value="P:ERAD pathway"/>
    <property type="evidence" value="ECO:0007669"/>
    <property type="project" value="TreeGrafter"/>
</dbReference>
<dbReference type="PROSITE" id="PS50145">
    <property type="entry name" value="ZF_TRAF"/>
    <property type="match status" value="1"/>
</dbReference>
<evidence type="ECO:0000256" key="5">
    <source>
        <dbReference type="ARBA" id="ARBA00022833"/>
    </source>
</evidence>
<feature type="zinc finger region" description="TRAF-type" evidence="6">
    <location>
        <begin position="400"/>
        <end position="442"/>
    </location>
</feature>
<dbReference type="PANTHER" id="PTHR12555">
    <property type="entry name" value="UBIQUITIN FUSION DEGRADATON PROTEIN 1"/>
    <property type="match status" value="1"/>
</dbReference>
<dbReference type="PROSITE" id="PS50157">
    <property type="entry name" value="ZINC_FINGER_C2H2_2"/>
    <property type="match status" value="1"/>
</dbReference>
<dbReference type="GO" id="GO:0034098">
    <property type="term" value="C:VCP-NPL4-UFD1 AAA ATPase complex"/>
    <property type="evidence" value="ECO:0007669"/>
    <property type="project" value="TreeGrafter"/>
</dbReference>
<keyword evidence="3 6" id="KW-0863">Zinc-finger</keyword>
<dbReference type="Pfam" id="PF24842">
    <property type="entry name" value="UFD1_N2"/>
    <property type="match status" value="1"/>
</dbReference>
<dbReference type="InterPro" id="IPR001293">
    <property type="entry name" value="Znf_TRAF"/>
</dbReference>
<keyword evidence="4" id="KW-0833">Ubl conjugation pathway</keyword>
<protein>
    <submittedName>
        <fullName evidence="9">DEBR0S2_07888g1_1</fullName>
    </submittedName>
</protein>
<evidence type="ECO:0000256" key="3">
    <source>
        <dbReference type="ARBA" id="ARBA00022771"/>
    </source>
</evidence>
<evidence type="ECO:0000256" key="2">
    <source>
        <dbReference type="ARBA" id="ARBA00022723"/>
    </source>
</evidence>
<dbReference type="InterPro" id="IPR032353">
    <property type="entry name" value="AZUL"/>
</dbReference>
<sequence length="674" mass="76688">MSSNIPNGQCIEFSDKLFCNRSSSKQANLPYYSDKVLLPETVLEQLLNGQKALNIKCLPHPLIFRLSTPSNQCYAGVREFISSEGEIELPGLLADKLGILQDAMSTPVIVQLVNEVKSAKTLVLTPEMVYSQFTSDQDWKWFLEAKLTSLYTTLTQGDELIIKDDSASLQIYKLKVSKTSPGRTVCIIDTDIDLDITPLNNEMAERLSAGKAKRDVEFLAVKVDDVATVSVENSQKLLINVTPNIQQQGLIISADMDFAISGNRLISQDLFLKSTFSKGDKELIINTGNKLLDGANIYVIPMGREFVEAKFKICSADRKIVEVHNKDGEGTTSHNSSYVQCAYCKSWILKRSQLMHENFCRRNNIPCDKGCGRVFLRKIPETHWHCCSTYGDSTESLRLHKEYCHEGPVTCPKCDKKFSNKQELCRHRDMECPESLHECRFCHLIVPRGEQTPETRLLDMSAHEFTCGAKTTECRNCGKVIRRMDMESHHRIHELDRVSRSEPIVCSNQNCTRIISQTGAQNVLGLCNVCFGPFYSSAYDPKHIKLRSRLERKYIIQMQHGCGNNWCDNTFCRSSKRFAWKNLQLSDIIKFVRSDLVPRDVCEHREYNFCVDETITRQKHLEETLLEDPDFSEYGKGWICEGLNSVSAGEENANRIVPKLRGWLIKYGVKKSEY</sequence>
<dbReference type="GO" id="GO:0006511">
    <property type="term" value="P:ubiquitin-dependent protein catabolic process"/>
    <property type="evidence" value="ECO:0007669"/>
    <property type="project" value="InterPro"/>
</dbReference>
<name>A0A7D9H0R6_DEKBR</name>
<feature type="domain" description="C2H2-type" evidence="8">
    <location>
        <begin position="409"/>
        <end position="436"/>
    </location>
</feature>
<dbReference type="InterPro" id="IPR013087">
    <property type="entry name" value="Znf_C2H2_type"/>
</dbReference>
<comment type="similarity">
    <text evidence="1">Belongs to the UFD1 family.</text>
</comment>
<keyword evidence="2 6" id="KW-0479">Metal-binding</keyword>
<keyword evidence="10" id="KW-1185">Reference proteome</keyword>
<evidence type="ECO:0000256" key="4">
    <source>
        <dbReference type="ARBA" id="ARBA00022786"/>
    </source>
</evidence>
<keyword evidence="5 6" id="KW-0862">Zinc</keyword>
<accession>A0A7D9H0R6</accession>
<dbReference type="EMBL" id="CABFWN010000002">
    <property type="protein sequence ID" value="VUG17467.1"/>
    <property type="molecule type" value="Genomic_DNA"/>
</dbReference>
<evidence type="ECO:0000313" key="9">
    <source>
        <dbReference type="EMBL" id="VUG17467.1"/>
    </source>
</evidence>
<dbReference type="InterPro" id="IPR055418">
    <property type="entry name" value="UFD1_N2"/>
</dbReference>
<dbReference type="GO" id="GO:0031593">
    <property type="term" value="F:polyubiquitin modification-dependent protein binding"/>
    <property type="evidence" value="ECO:0007669"/>
    <property type="project" value="TreeGrafter"/>
</dbReference>
<dbReference type="Gene3D" id="2.40.40.50">
    <property type="entry name" value="Ubiquitin fusion degradation protein UFD1, N-terminal domain"/>
    <property type="match status" value="1"/>
</dbReference>
<dbReference type="InterPro" id="IPR004854">
    <property type="entry name" value="Ufd1-like"/>
</dbReference>
<dbReference type="Gene3D" id="6.10.130.10">
    <property type="entry name" value="Ubiquitin-protein ligase E3A, N-terminal zinc-binding domain (AZUL)"/>
    <property type="match status" value="1"/>
</dbReference>
<evidence type="ECO:0000256" key="1">
    <source>
        <dbReference type="ARBA" id="ARBA00006043"/>
    </source>
</evidence>
<evidence type="ECO:0000313" key="10">
    <source>
        <dbReference type="Proteomes" id="UP000478008"/>
    </source>
</evidence>
<dbReference type="Gene3D" id="3.10.330.10">
    <property type="match status" value="1"/>
</dbReference>
<evidence type="ECO:0000256" key="6">
    <source>
        <dbReference type="PROSITE-ProRule" id="PRU00207"/>
    </source>
</evidence>